<evidence type="ECO:0000256" key="2">
    <source>
        <dbReference type="ARBA" id="ARBA00023033"/>
    </source>
</evidence>
<evidence type="ECO:0000313" key="4">
    <source>
        <dbReference type="EMBL" id="WIT13790.1"/>
    </source>
</evidence>
<dbReference type="PRINTS" id="PR00420">
    <property type="entry name" value="RNGMNOXGNASE"/>
</dbReference>
<dbReference type="Pfam" id="PF01494">
    <property type="entry name" value="FAD_binding_3"/>
    <property type="match status" value="2"/>
</dbReference>
<evidence type="ECO:0000313" key="5">
    <source>
        <dbReference type="Proteomes" id="UP001177769"/>
    </source>
</evidence>
<dbReference type="InterPro" id="IPR002938">
    <property type="entry name" value="FAD-bd"/>
</dbReference>
<dbReference type="PANTHER" id="PTHR13789">
    <property type="entry name" value="MONOOXYGENASE"/>
    <property type="match status" value="1"/>
</dbReference>
<dbReference type="InterPro" id="IPR036188">
    <property type="entry name" value="FAD/NAD-bd_sf"/>
</dbReference>
<protein>
    <submittedName>
        <fullName evidence="4">Flavin-dependent oxidoreductase</fullName>
    </submittedName>
</protein>
<evidence type="ECO:0000259" key="3">
    <source>
        <dbReference type="Pfam" id="PF01494"/>
    </source>
</evidence>
<reference evidence="4" key="1">
    <citation type="submission" date="2023-01" db="EMBL/GenBank/DDBJ databases">
        <title>Whole genome sequence of Paucibacter sp. S2-9 isolated from pond sediment.</title>
        <authorList>
            <person name="Jung J.Y."/>
        </authorList>
    </citation>
    <scope>NUCLEOTIDE SEQUENCE</scope>
    <source>
        <strain evidence="4">S2-9</strain>
    </source>
</reference>
<keyword evidence="5" id="KW-1185">Reference proteome</keyword>
<sequence length="417" mass="45439">MQDKALDILIAGGGIGGLTAALALQARGHRVRVCEATPQLKPLGVGINLLPHAVAVLDGLGLLPALQAMAVPTSALVFANRHGQAIYRDARGLGGGYSHPQLSIHRGELQLLLWREAAERLGEARLLSGQRVLAARTEGERVVAQLQASDGSHSELSADLLIGADGIHSALRRQFYPDEGAPRWNGMMMWRGTSRARPFLDGRTMVQAGHRRAKFVVYPIAPVAEDGLQLINWICDRRLREDGFGGGLSAPSREDWSKPGSLDDLLPTFGSWHFDWLDVPALIRSATQLLEWPMVDRDPLPRWRHGRITLLGDAAHPMYPIGSNGATQAILDADCLAQALQQGATPEAALDAYEAQRLPMCARIVEMNRQEGLDAILDLVEERAPAGFKRLEDVIDPAEIDALVRRYKAAAGHQQTR</sequence>
<name>A0AA95SQS3_9BURK</name>
<gene>
    <name evidence="4" type="ORF">PFX98_09255</name>
</gene>
<dbReference type="SUPFAM" id="SSF51905">
    <property type="entry name" value="FAD/NAD(P)-binding domain"/>
    <property type="match status" value="1"/>
</dbReference>
<feature type="domain" description="FAD-binding" evidence="3">
    <location>
        <begin position="300"/>
        <end position="366"/>
    </location>
</feature>
<dbReference type="GO" id="GO:0071949">
    <property type="term" value="F:FAD binding"/>
    <property type="evidence" value="ECO:0007669"/>
    <property type="project" value="InterPro"/>
</dbReference>
<dbReference type="NCBIfam" id="NF005720">
    <property type="entry name" value="PRK07538.1"/>
    <property type="match status" value="1"/>
</dbReference>
<dbReference type="Gene3D" id="3.30.9.30">
    <property type="match status" value="1"/>
</dbReference>
<dbReference type="RefSeq" id="WP_285234910.1">
    <property type="nucleotide sequence ID" value="NZ_CP116346.1"/>
</dbReference>
<proteinExistence type="predicted"/>
<dbReference type="Proteomes" id="UP001177769">
    <property type="component" value="Chromosome"/>
</dbReference>
<accession>A0AA95SQS3</accession>
<dbReference type="AlphaFoldDB" id="A0AA95SQS3"/>
<dbReference type="SUPFAM" id="SSF54373">
    <property type="entry name" value="FAD-linked reductases, C-terminal domain"/>
    <property type="match status" value="1"/>
</dbReference>
<keyword evidence="2" id="KW-0503">Monooxygenase</keyword>
<keyword evidence="1" id="KW-0560">Oxidoreductase</keyword>
<dbReference type="GO" id="GO:0004497">
    <property type="term" value="F:monooxygenase activity"/>
    <property type="evidence" value="ECO:0007669"/>
    <property type="project" value="UniProtKB-KW"/>
</dbReference>
<dbReference type="EMBL" id="CP116346">
    <property type="protein sequence ID" value="WIT13790.1"/>
    <property type="molecule type" value="Genomic_DNA"/>
</dbReference>
<evidence type="ECO:0000256" key="1">
    <source>
        <dbReference type="ARBA" id="ARBA00023002"/>
    </source>
</evidence>
<organism evidence="4 5">
    <name type="scientific">Paucibacter sediminis</name>
    <dbReference type="NCBI Taxonomy" id="3019553"/>
    <lineage>
        <taxon>Bacteria</taxon>
        <taxon>Pseudomonadati</taxon>
        <taxon>Pseudomonadota</taxon>
        <taxon>Betaproteobacteria</taxon>
        <taxon>Burkholderiales</taxon>
        <taxon>Sphaerotilaceae</taxon>
        <taxon>Roseateles</taxon>
    </lineage>
</organism>
<dbReference type="PANTHER" id="PTHR13789:SF268">
    <property type="entry name" value="5-METHYLPHENAZINE-1-CARBOXYLATE 1-MONOOXYGENASE"/>
    <property type="match status" value="1"/>
</dbReference>
<dbReference type="InterPro" id="IPR050493">
    <property type="entry name" value="FAD-dep_Monooxygenase_BioMet"/>
</dbReference>
<dbReference type="Gene3D" id="3.50.50.60">
    <property type="entry name" value="FAD/NAD(P)-binding domain"/>
    <property type="match status" value="1"/>
</dbReference>
<feature type="domain" description="FAD-binding" evidence="3">
    <location>
        <begin position="7"/>
        <end position="176"/>
    </location>
</feature>
<dbReference type="KEGG" id="pais:PFX98_09255"/>